<dbReference type="Gene3D" id="1.20.120.1200">
    <property type="entry name" value="NADH-ubiquinone/plastoquinone oxidoreductase chain 6, subunit NuoJ"/>
    <property type="match status" value="1"/>
</dbReference>
<evidence type="ECO:0000256" key="10">
    <source>
        <dbReference type="ARBA" id="ARBA00022989"/>
    </source>
</evidence>
<protein>
    <recommendedName>
        <fullName evidence="4 15">NADH-ubiquinone oxidoreductase chain 6</fullName>
        <ecNumber evidence="3 15">7.1.1.2</ecNumber>
    </recommendedName>
</protein>
<keyword evidence="12 15" id="KW-0496">Mitochondrion</keyword>
<geneLocation type="mitochondrion" evidence="16"/>
<evidence type="ECO:0000313" key="16">
    <source>
        <dbReference type="EMBL" id="WMW14028.1"/>
    </source>
</evidence>
<dbReference type="InterPro" id="IPR042106">
    <property type="entry name" value="Nuo/plastoQ_OxRdtase_6_NuoJ"/>
</dbReference>
<keyword evidence="6 15" id="KW-0679">Respiratory chain</keyword>
<keyword evidence="8 15" id="KW-1278">Translocase</keyword>
<proteinExistence type="inferred from homology"/>
<reference evidence="16" key="1">
    <citation type="submission" date="2023-08" db="EMBL/GenBank/DDBJ databases">
        <authorList>
            <person name="Lee Y."/>
            <person name="Rhee J.-S."/>
        </authorList>
    </citation>
    <scope>NUCLEOTIDE SEQUENCE</scope>
</reference>
<keyword evidence="5 15" id="KW-0813">Transport</keyword>
<evidence type="ECO:0000256" key="14">
    <source>
        <dbReference type="ARBA" id="ARBA00049551"/>
    </source>
</evidence>
<keyword evidence="11 15" id="KW-0520">NAD</keyword>
<evidence type="ECO:0000256" key="13">
    <source>
        <dbReference type="ARBA" id="ARBA00023136"/>
    </source>
</evidence>
<evidence type="ECO:0000256" key="12">
    <source>
        <dbReference type="ARBA" id="ARBA00023128"/>
    </source>
</evidence>
<feature type="transmembrane region" description="Helical" evidence="15">
    <location>
        <begin position="127"/>
        <end position="154"/>
    </location>
</feature>
<dbReference type="GO" id="GO:0031966">
    <property type="term" value="C:mitochondrial membrane"/>
    <property type="evidence" value="ECO:0007669"/>
    <property type="project" value="UniProtKB-SubCell"/>
</dbReference>
<comment type="subcellular location">
    <subcellularLocation>
        <location evidence="1 15">Mitochondrion membrane</location>
        <topology evidence="1 15">Multi-pass membrane protein</topology>
    </subcellularLocation>
</comment>
<evidence type="ECO:0000256" key="4">
    <source>
        <dbReference type="ARBA" id="ARBA00021095"/>
    </source>
</evidence>
<evidence type="ECO:0000256" key="5">
    <source>
        <dbReference type="ARBA" id="ARBA00022448"/>
    </source>
</evidence>
<comment type="similarity">
    <text evidence="2 15">Belongs to the complex I subunit 6 family.</text>
</comment>
<keyword evidence="7 15" id="KW-0812">Transmembrane</keyword>
<organism evidence="16">
    <name type="scientific">Ocnus glacialis</name>
    <dbReference type="NCBI Taxonomy" id="3074281"/>
    <lineage>
        <taxon>Eukaryota</taxon>
        <taxon>Metazoa</taxon>
        <taxon>Echinodermata</taxon>
        <taxon>Eleutherozoa</taxon>
        <taxon>Echinozoa</taxon>
        <taxon>Holothuroidea</taxon>
        <taxon>Dendrochirotacea</taxon>
        <taxon>Dendrochirotida</taxon>
        <taxon>Cucumariidae</taxon>
        <taxon>Ocnus</taxon>
    </lineage>
</organism>
<evidence type="ECO:0000256" key="15">
    <source>
        <dbReference type="RuleBase" id="RU004430"/>
    </source>
</evidence>
<gene>
    <name evidence="16" type="primary">nad6</name>
</gene>
<evidence type="ECO:0000256" key="6">
    <source>
        <dbReference type="ARBA" id="ARBA00022660"/>
    </source>
</evidence>
<evidence type="ECO:0000256" key="3">
    <source>
        <dbReference type="ARBA" id="ARBA00012944"/>
    </source>
</evidence>
<dbReference type="EMBL" id="OR420052">
    <property type="protein sequence ID" value="WMW14028.1"/>
    <property type="molecule type" value="Genomic_DNA"/>
</dbReference>
<evidence type="ECO:0000256" key="8">
    <source>
        <dbReference type="ARBA" id="ARBA00022967"/>
    </source>
</evidence>
<accession>A0AA51UG14</accession>
<dbReference type="GO" id="GO:0008137">
    <property type="term" value="F:NADH dehydrogenase (ubiquinone) activity"/>
    <property type="evidence" value="ECO:0007669"/>
    <property type="project" value="UniProtKB-UniRule"/>
</dbReference>
<dbReference type="InterPro" id="IPR050269">
    <property type="entry name" value="ComplexI_Subunit6"/>
</dbReference>
<dbReference type="PANTHER" id="PTHR11435:SF1">
    <property type="entry name" value="NADH-UBIQUINONE OXIDOREDUCTASE CHAIN 6"/>
    <property type="match status" value="1"/>
</dbReference>
<comment type="function">
    <text evidence="15">Core subunit of the mitochondrial membrane respiratory chain NADH dehydrogenase (Complex I) which catalyzes electron transfer from NADH through the respiratory chain, using ubiquinone as an electron acceptor. Essential for the catalytic activity and assembly of complex I.</text>
</comment>
<dbReference type="EC" id="7.1.1.2" evidence="3 15"/>
<dbReference type="AlphaFoldDB" id="A0AA51UG14"/>
<dbReference type="PANTHER" id="PTHR11435">
    <property type="entry name" value="NADH UBIQUINONE OXIDOREDUCTASE SUBUNIT ND6"/>
    <property type="match status" value="1"/>
</dbReference>
<keyword evidence="10 15" id="KW-1133">Transmembrane helix</keyword>
<feature type="transmembrane region" description="Helical" evidence="15">
    <location>
        <begin position="85"/>
        <end position="106"/>
    </location>
</feature>
<dbReference type="InterPro" id="IPR001457">
    <property type="entry name" value="NADH_UbQ/plastoQ_OxRdtase_su6"/>
</dbReference>
<feature type="transmembrane region" description="Helical" evidence="15">
    <location>
        <begin position="50"/>
        <end position="73"/>
    </location>
</feature>
<evidence type="ECO:0000256" key="1">
    <source>
        <dbReference type="ARBA" id="ARBA00004225"/>
    </source>
</evidence>
<dbReference type="Pfam" id="PF00499">
    <property type="entry name" value="Oxidored_q3"/>
    <property type="match status" value="1"/>
</dbReference>
<comment type="catalytic activity">
    <reaction evidence="14 15">
        <text>a ubiquinone + NADH + 5 H(+)(in) = a ubiquinol + NAD(+) + 4 H(+)(out)</text>
        <dbReference type="Rhea" id="RHEA:29091"/>
        <dbReference type="Rhea" id="RHEA-COMP:9565"/>
        <dbReference type="Rhea" id="RHEA-COMP:9566"/>
        <dbReference type="ChEBI" id="CHEBI:15378"/>
        <dbReference type="ChEBI" id="CHEBI:16389"/>
        <dbReference type="ChEBI" id="CHEBI:17976"/>
        <dbReference type="ChEBI" id="CHEBI:57540"/>
        <dbReference type="ChEBI" id="CHEBI:57945"/>
        <dbReference type="EC" id="7.1.1.2"/>
    </reaction>
</comment>
<name>A0AA51UG14_9ECHN</name>
<evidence type="ECO:0000256" key="7">
    <source>
        <dbReference type="ARBA" id="ARBA00022692"/>
    </source>
</evidence>
<evidence type="ECO:0000256" key="9">
    <source>
        <dbReference type="ARBA" id="ARBA00022982"/>
    </source>
</evidence>
<keyword evidence="9 15" id="KW-0249">Electron transport</keyword>
<keyword evidence="15" id="KW-0830">Ubiquinone</keyword>
<sequence>MLFYLISFFLLIGGTMVYYSISPYFASLGLILLSIFGCLLLGYSGVSFMAIILLLIYTGGMLVVFVFSSALSADRFPTISSLSEFVFLFFITFFWFFFVFDDVIDIQFNLNSSGILSLEDIKSLGELYYFGGIYLILGGLALLVVLTVVLILSFSFSVGPLRSL</sequence>
<evidence type="ECO:0000256" key="11">
    <source>
        <dbReference type="ARBA" id="ARBA00023027"/>
    </source>
</evidence>
<feature type="transmembrane region" description="Helical" evidence="15">
    <location>
        <begin position="24"/>
        <end position="43"/>
    </location>
</feature>
<keyword evidence="13 15" id="KW-0472">Membrane</keyword>
<evidence type="ECO:0000256" key="2">
    <source>
        <dbReference type="ARBA" id="ARBA00005698"/>
    </source>
</evidence>